<evidence type="ECO:0000313" key="7">
    <source>
        <dbReference type="Proteomes" id="UP000256941"/>
    </source>
</evidence>
<dbReference type="SUPFAM" id="SSF53850">
    <property type="entry name" value="Periplasmic binding protein-like II"/>
    <property type="match status" value="1"/>
</dbReference>
<dbReference type="RefSeq" id="WP_166435431.1">
    <property type="nucleotide sequence ID" value="NZ_CP038196.1"/>
</dbReference>
<accession>A0A3D9XRX4</accession>
<reference evidence="6 7" key="1">
    <citation type="submission" date="2018-08" db="EMBL/GenBank/DDBJ databases">
        <title>Genomic Encyclopedia of Archaeal and Bacterial Type Strains, Phase II (KMG-II): from individual species to whole genera.</title>
        <authorList>
            <person name="Goeker M."/>
        </authorList>
    </citation>
    <scope>NUCLEOTIDE SEQUENCE [LARGE SCALE GENOMIC DNA]</scope>
    <source>
        <strain evidence="6 7">DSM 17099</strain>
    </source>
</reference>
<comment type="caution">
    <text evidence="6">The sequence shown here is derived from an EMBL/GenBank/DDBJ whole genome shotgun (WGS) entry which is preliminary data.</text>
</comment>
<organism evidence="6 7">
    <name type="scientific">Paracoccus versutus</name>
    <name type="common">Thiobacillus versutus</name>
    <dbReference type="NCBI Taxonomy" id="34007"/>
    <lineage>
        <taxon>Bacteria</taxon>
        <taxon>Pseudomonadati</taxon>
        <taxon>Pseudomonadota</taxon>
        <taxon>Alphaproteobacteria</taxon>
        <taxon>Rhodobacterales</taxon>
        <taxon>Paracoccaceae</taxon>
        <taxon>Paracoccus</taxon>
    </lineage>
</organism>
<dbReference type="Pfam" id="PF03466">
    <property type="entry name" value="LysR_substrate"/>
    <property type="match status" value="1"/>
</dbReference>
<evidence type="ECO:0000256" key="4">
    <source>
        <dbReference type="ARBA" id="ARBA00023163"/>
    </source>
</evidence>
<dbReference type="PANTHER" id="PTHR30537:SF79">
    <property type="entry name" value="TRANSCRIPTIONAL REGULATOR-RELATED"/>
    <property type="match status" value="1"/>
</dbReference>
<dbReference type="FunFam" id="1.10.10.10:FF:000001">
    <property type="entry name" value="LysR family transcriptional regulator"/>
    <property type="match status" value="1"/>
</dbReference>
<dbReference type="EMBL" id="QTUJ01000001">
    <property type="protein sequence ID" value="REF73187.1"/>
    <property type="molecule type" value="Genomic_DNA"/>
</dbReference>
<dbReference type="Gene3D" id="1.10.10.10">
    <property type="entry name" value="Winged helix-like DNA-binding domain superfamily/Winged helix DNA-binding domain"/>
    <property type="match status" value="1"/>
</dbReference>
<sequence length="317" mass="35176">MKTPNPAPRDAVEREGDLPSVSALRAFVMAAQFRSFSRAADELDITQSGISRAVRSIEDMAGTQLFERTGHGLVLTEPGSIYYDEITSILSELGAATLRLSTYAEVADQLTIATLPSLGGRWLAPRIGRFIAQNPAIEVSITAQIGHFDFEGSSIDAAIHYGNEVWAGCLSEMLMDEVLVPFCAPALLRGTVPQARLLLDLPLIQHLHRPTAWREWFREVGIEHPNPTRGMRFEQYQMGIEAAKTGLGAILMPPFMVSEEIRNGQLVALHNLPVASPWRYYLVYPKAKRSKPAVQKLRSWIRAEARRSLQQTAQMIG</sequence>
<evidence type="ECO:0000256" key="1">
    <source>
        <dbReference type="ARBA" id="ARBA00009437"/>
    </source>
</evidence>
<dbReference type="PROSITE" id="PS50931">
    <property type="entry name" value="HTH_LYSR"/>
    <property type="match status" value="1"/>
</dbReference>
<gene>
    <name evidence="6" type="ORF">BDD41_1718</name>
</gene>
<feature type="domain" description="HTH lysR-type" evidence="5">
    <location>
        <begin position="19"/>
        <end position="76"/>
    </location>
</feature>
<protein>
    <submittedName>
        <fullName evidence="6">LysR family transcriptional regulator</fullName>
    </submittedName>
</protein>
<evidence type="ECO:0000256" key="2">
    <source>
        <dbReference type="ARBA" id="ARBA00023015"/>
    </source>
</evidence>
<keyword evidence="2" id="KW-0805">Transcription regulation</keyword>
<dbReference type="InterPro" id="IPR000847">
    <property type="entry name" value="LysR_HTH_N"/>
</dbReference>
<evidence type="ECO:0000256" key="3">
    <source>
        <dbReference type="ARBA" id="ARBA00023125"/>
    </source>
</evidence>
<dbReference type="GO" id="GO:0043565">
    <property type="term" value="F:sequence-specific DNA binding"/>
    <property type="evidence" value="ECO:0007669"/>
    <property type="project" value="TreeGrafter"/>
</dbReference>
<dbReference type="CDD" id="cd08481">
    <property type="entry name" value="PBP2_GcdR_like"/>
    <property type="match status" value="1"/>
</dbReference>
<dbReference type="Proteomes" id="UP000256941">
    <property type="component" value="Unassembled WGS sequence"/>
</dbReference>
<dbReference type="Gene3D" id="3.40.190.10">
    <property type="entry name" value="Periplasmic binding protein-like II"/>
    <property type="match status" value="2"/>
</dbReference>
<proteinExistence type="inferred from homology"/>
<evidence type="ECO:0000259" key="5">
    <source>
        <dbReference type="PROSITE" id="PS50931"/>
    </source>
</evidence>
<keyword evidence="3" id="KW-0238">DNA-binding</keyword>
<keyword evidence="4" id="KW-0804">Transcription</keyword>
<comment type="similarity">
    <text evidence="1">Belongs to the LysR transcriptional regulatory family.</text>
</comment>
<dbReference type="InterPro" id="IPR005119">
    <property type="entry name" value="LysR_subst-bd"/>
</dbReference>
<dbReference type="PRINTS" id="PR00039">
    <property type="entry name" value="HTHLYSR"/>
</dbReference>
<dbReference type="Pfam" id="PF00126">
    <property type="entry name" value="HTH_1"/>
    <property type="match status" value="1"/>
</dbReference>
<dbReference type="GO" id="GO:0006351">
    <property type="term" value="P:DNA-templated transcription"/>
    <property type="evidence" value="ECO:0007669"/>
    <property type="project" value="TreeGrafter"/>
</dbReference>
<dbReference type="SUPFAM" id="SSF46785">
    <property type="entry name" value="Winged helix' DNA-binding domain"/>
    <property type="match status" value="1"/>
</dbReference>
<dbReference type="InterPro" id="IPR036390">
    <property type="entry name" value="WH_DNA-bd_sf"/>
</dbReference>
<name>A0A3D9XRX4_PARVE</name>
<dbReference type="PANTHER" id="PTHR30537">
    <property type="entry name" value="HTH-TYPE TRANSCRIPTIONAL REGULATOR"/>
    <property type="match status" value="1"/>
</dbReference>
<dbReference type="InterPro" id="IPR036388">
    <property type="entry name" value="WH-like_DNA-bd_sf"/>
</dbReference>
<dbReference type="GO" id="GO:0003700">
    <property type="term" value="F:DNA-binding transcription factor activity"/>
    <property type="evidence" value="ECO:0007669"/>
    <property type="project" value="InterPro"/>
</dbReference>
<dbReference type="AlphaFoldDB" id="A0A3D9XRX4"/>
<dbReference type="InterPro" id="IPR058163">
    <property type="entry name" value="LysR-type_TF_proteobact-type"/>
</dbReference>
<evidence type="ECO:0000313" key="6">
    <source>
        <dbReference type="EMBL" id="REF73187.1"/>
    </source>
</evidence>